<dbReference type="Proteomes" id="UP000184241">
    <property type="component" value="Unassembled WGS sequence"/>
</dbReference>
<dbReference type="AlphaFoldDB" id="A0A1M5UFU8"/>
<evidence type="ECO:0000313" key="9">
    <source>
        <dbReference type="Proteomes" id="UP000184241"/>
    </source>
</evidence>
<feature type="transmembrane region" description="Helical" evidence="6">
    <location>
        <begin position="243"/>
        <end position="276"/>
    </location>
</feature>
<feature type="transmembrane region" description="Helical" evidence="6">
    <location>
        <begin position="350"/>
        <end position="370"/>
    </location>
</feature>
<evidence type="ECO:0000259" key="7">
    <source>
        <dbReference type="Pfam" id="PF02687"/>
    </source>
</evidence>
<feature type="transmembrane region" description="Helical" evidence="6">
    <location>
        <begin position="314"/>
        <end position="338"/>
    </location>
</feature>
<accession>A0A1M5UFU8</accession>
<feature type="transmembrane region" description="Helical" evidence="6">
    <location>
        <begin position="427"/>
        <end position="448"/>
    </location>
</feature>
<keyword evidence="3 6" id="KW-0812">Transmembrane</keyword>
<sequence length="784" mass="88137">MRWSIIKNDFIKNKAINMALLFFIIFSSMLAVMSVLIAVQTFTSISDLYKVAAPPHFLQMHKGDIDEAKINKFMSENKLVTYSQIVNMLTVYGENINIVGNDYNYNLSDCRLDISLIKQNRNRDLLLDTNHKKVVLKDGEVGVPMLLKEQYHMEIGDHLILNINNTKKEFVIKEFILDSMMNSSMASSTRILISDTDFDALSNGSLKNEYLIEAYFDNQNDGETFKTLYQDAELPQNGQLVTYSIIFLMSALTDIVTVFLLFVVSIFLILVAFICIRFTIMTALEEEINEIGTMKAIGLNFRDIRGIYFNKYKVLSLLGVVLGYVIALISSSLFTGHISSTFGNMKLHPLSLILGLVANFIVFIMINHYCKKNLKKIKNITVIDALVNRNVFDKNKKSTKDGLYKSKKLSVNWLMGIREVLYGFKSWLIVLSVVSISIVMIMVPVNLLKTFESPEFITYMGSSQEDILIEIENGDKLEAKYSDVKKVLTNDPSINDYYEYKTIRVKVLNSDNVYTNMDIDSGDNAGNGLKYLTGKAPEGKSEIAISYINSNEIKKVVGDTITILYDGKEHTFNISGVYQDVTSGGNTSKSKYKFPTLPSNKYSFSVNLKDKNNVKNKSSEWGEVLGEGVNVDSMDEFINQTLGGVSKQLKTIVIVIIIIGSSLVMLITIMFLKLRLAKDFSEISILKAIGFSEEDIKKQYMIKVGGVSIMGIILGILLTNLIGESLVNVALSISGIGIKNINLITNSLIEYIVFPIVFIVLILIVISMVMRKTKKFEITSIIKE</sequence>
<dbReference type="PANTHER" id="PTHR30287:SF2">
    <property type="entry name" value="BLL1001 PROTEIN"/>
    <property type="match status" value="1"/>
</dbReference>
<proteinExistence type="predicted"/>
<evidence type="ECO:0000256" key="3">
    <source>
        <dbReference type="ARBA" id="ARBA00022692"/>
    </source>
</evidence>
<evidence type="ECO:0000256" key="2">
    <source>
        <dbReference type="ARBA" id="ARBA00022475"/>
    </source>
</evidence>
<dbReference type="InterPro" id="IPR038766">
    <property type="entry name" value="Membrane_comp_ABC_pdt"/>
</dbReference>
<keyword evidence="4 6" id="KW-1133">Transmembrane helix</keyword>
<feature type="transmembrane region" description="Helical" evidence="6">
    <location>
        <begin position="700"/>
        <end position="722"/>
    </location>
</feature>
<dbReference type="EMBL" id="FQXU01000003">
    <property type="protein sequence ID" value="SHH61894.1"/>
    <property type="molecule type" value="Genomic_DNA"/>
</dbReference>
<evidence type="ECO:0000256" key="5">
    <source>
        <dbReference type="ARBA" id="ARBA00023136"/>
    </source>
</evidence>
<keyword evidence="5 6" id="KW-0472">Membrane</keyword>
<comment type="subcellular location">
    <subcellularLocation>
        <location evidence="1">Cell membrane</location>
        <topology evidence="1">Multi-pass membrane protein</topology>
    </subcellularLocation>
</comment>
<organism evidence="8 9">
    <name type="scientific">Clostridium intestinale DSM 6191</name>
    <dbReference type="NCBI Taxonomy" id="1121320"/>
    <lineage>
        <taxon>Bacteria</taxon>
        <taxon>Bacillati</taxon>
        <taxon>Bacillota</taxon>
        <taxon>Clostridia</taxon>
        <taxon>Eubacteriales</taxon>
        <taxon>Clostridiaceae</taxon>
        <taxon>Clostridium</taxon>
    </lineage>
</organism>
<dbReference type="InterPro" id="IPR003838">
    <property type="entry name" value="ABC3_permease_C"/>
</dbReference>
<dbReference type="Pfam" id="PF02687">
    <property type="entry name" value="FtsX"/>
    <property type="match status" value="2"/>
</dbReference>
<gene>
    <name evidence="8" type="ORF">SAMN02745941_00512</name>
</gene>
<feature type="transmembrane region" description="Helical" evidence="6">
    <location>
        <begin position="20"/>
        <end position="39"/>
    </location>
</feature>
<feature type="transmembrane region" description="Helical" evidence="6">
    <location>
        <begin position="751"/>
        <end position="770"/>
    </location>
</feature>
<evidence type="ECO:0000256" key="6">
    <source>
        <dbReference type="SAM" id="Phobius"/>
    </source>
</evidence>
<feature type="domain" description="ABC3 transporter permease C-terminal" evidence="7">
    <location>
        <begin position="263"/>
        <end position="366"/>
    </location>
</feature>
<reference evidence="8 9" key="1">
    <citation type="submission" date="2016-11" db="EMBL/GenBank/DDBJ databases">
        <authorList>
            <person name="Jaros S."/>
            <person name="Januszkiewicz K."/>
            <person name="Wedrychowicz H."/>
        </authorList>
    </citation>
    <scope>NUCLEOTIDE SEQUENCE [LARGE SCALE GENOMIC DNA]</scope>
    <source>
        <strain evidence="8 9">DSM 6191</strain>
    </source>
</reference>
<evidence type="ECO:0000256" key="1">
    <source>
        <dbReference type="ARBA" id="ARBA00004651"/>
    </source>
</evidence>
<evidence type="ECO:0000256" key="4">
    <source>
        <dbReference type="ARBA" id="ARBA00022989"/>
    </source>
</evidence>
<keyword evidence="2" id="KW-1003">Cell membrane</keyword>
<feature type="domain" description="ABC3 transporter permease C-terminal" evidence="7">
    <location>
        <begin position="654"/>
        <end position="772"/>
    </location>
</feature>
<name>A0A1M5UFU8_9CLOT</name>
<dbReference type="GO" id="GO:0005886">
    <property type="term" value="C:plasma membrane"/>
    <property type="evidence" value="ECO:0007669"/>
    <property type="project" value="UniProtKB-SubCell"/>
</dbReference>
<dbReference type="PANTHER" id="PTHR30287">
    <property type="entry name" value="MEMBRANE COMPONENT OF PREDICTED ABC SUPERFAMILY METABOLITE UPTAKE TRANSPORTER"/>
    <property type="match status" value="1"/>
</dbReference>
<evidence type="ECO:0000313" key="8">
    <source>
        <dbReference type="EMBL" id="SHH61894.1"/>
    </source>
</evidence>
<dbReference type="RefSeq" id="WP_073016389.1">
    <property type="nucleotide sequence ID" value="NZ_FQXU01000003.1"/>
</dbReference>
<protein>
    <submittedName>
        <fullName evidence="8">Putative ABC transport system permease protein</fullName>
    </submittedName>
</protein>
<feature type="transmembrane region" description="Helical" evidence="6">
    <location>
        <begin position="652"/>
        <end position="672"/>
    </location>
</feature>